<dbReference type="OrthoDB" id="3049395at2759"/>
<reference evidence="1" key="1">
    <citation type="journal article" date="2019" name="Environ. Microbiol.">
        <title>Fungal ecological strategies reflected in gene transcription - a case study of two litter decomposers.</title>
        <authorList>
            <person name="Barbi F."/>
            <person name="Kohler A."/>
            <person name="Barry K."/>
            <person name="Baskaran P."/>
            <person name="Daum C."/>
            <person name="Fauchery L."/>
            <person name="Ihrmark K."/>
            <person name="Kuo A."/>
            <person name="LaButti K."/>
            <person name="Lipzen A."/>
            <person name="Morin E."/>
            <person name="Grigoriev I.V."/>
            <person name="Henrissat B."/>
            <person name="Lindahl B."/>
            <person name="Martin F."/>
        </authorList>
    </citation>
    <scope>NUCLEOTIDE SEQUENCE</scope>
    <source>
        <strain evidence="1">JB14</strain>
    </source>
</reference>
<dbReference type="AlphaFoldDB" id="A0A6A4GUM0"/>
<accession>A0A6A4GUM0</accession>
<gene>
    <name evidence="1" type="ORF">BT96DRAFT_947088</name>
</gene>
<dbReference type="EMBL" id="ML769710">
    <property type="protein sequence ID" value="KAE9389146.1"/>
    <property type="molecule type" value="Genomic_DNA"/>
</dbReference>
<keyword evidence="2" id="KW-1185">Reference proteome</keyword>
<evidence type="ECO:0000313" key="1">
    <source>
        <dbReference type="EMBL" id="KAE9389146.1"/>
    </source>
</evidence>
<organism evidence="1 2">
    <name type="scientific">Gymnopus androsaceus JB14</name>
    <dbReference type="NCBI Taxonomy" id="1447944"/>
    <lineage>
        <taxon>Eukaryota</taxon>
        <taxon>Fungi</taxon>
        <taxon>Dikarya</taxon>
        <taxon>Basidiomycota</taxon>
        <taxon>Agaricomycotina</taxon>
        <taxon>Agaricomycetes</taxon>
        <taxon>Agaricomycetidae</taxon>
        <taxon>Agaricales</taxon>
        <taxon>Marasmiineae</taxon>
        <taxon>Omphalotaceae</taxon>
        <taxon>Gymnopus</taxon>
    </lineage>
</organism>
<sequence>MELHAQFEATANMIFDVTADTTPEQFFDSPFKVGVIDNAKIEIGNHGASSTAGIEQVHYKDIVDMDSVLITKLSIGFVYNQLQVANVVYFNWIITIHAPNGITVFSLSLGFNQRVNPDIRELVRHCQTCWVSTWADACNIILKLQNGFQKGYRTNNNAFILQSAIEKARVMDPSTLWCKLQKLVASGKLCNWIRLIYRLMRYKVGHEGELSDFIDSSIGILICNILSPEFWIIFFSDFNIPVTDDDVRLAGMAISHLEQADDLLLLALSPKGL</sequence>
<evidence type="ECO:0000313" key="2">
    <source>
        <dbReference type="Proteomes" id="UP000799118"/>
    </source>
</evidence>
<proteinExistence type="predicted"/>
<name>A0A6A4GUM0_9AGAR</name>
<protein>
    <submittedName>
        <fullName evidence="1">Uncharacterized protein</fullName>
    </submittedName>
</protein>
<dbReference type="Proteomes" id="UP000799118">
    <property type="component" value="Unassembled WGS sequence"/>
</dbReference>